<dbReference type="GO" id="GO:0000976">
    <property type="term" value="F:transcription cis-regulatory region binding"/>
    <property type="evidence" value="ECO:0007669"/>
    <property type="project" value="TreeGrafter"/>
</dbReference>
<keyword evidence="2 4" id="KW-0238">DNA-binding</keyword>
<dbReference type="AlphaFoldDB" id="S4XFZ5"/>
<dbReference type="InterPro" id="IPR001647">
    <property type="entry name" value="HTH_TetR"/>
</dbReference>
<keyword evidence="3" id="KW-0804">Transcription</keyword>
<dbReference type="RefSeq" id="WP_020441850.1">
    <property type="nucleotide sequence ID" value="NC_021663.1"/>
</dbReference>
<dbReference type="GO" id="GO:0003700">
    <property type="term" value="F:DNA-binding transcription factor activity"/>
    <property type="evidence" value="ECO:0007669"/>
    <property type="project" value="TreeGrafter"/>
</dbReference>
<protein>
    <submittedName>
        <fullName evidence="6">TetR family transcriptional regulator</fullName>
    </submittedName>
</protein>
<dbReference type="InterPro" id="IPR009057">
    <property type="entry name" value="Homeodomain-like_sf"/>
</dbReference>
<dbReference type="PANTHER" id="PTHR30055">
    <property type="entry name" value="HTH-TYPE TRANSCRIPTIONAL REGULATOR RUTR"/>
    <property type="match status" value="1"/>
</dbReference>
<gene>
    <name evidence="6" type="ORF">A606_09265</name>
</gene>
<organism evidence="6 7">
    <name type="scientific">Corynebacterium terpenotabidum Y-11</name>
    <dbReference type="NCBI Taxonomy" id="1200352"/>
    <lineage>
        <taxon>Bacteria</taxon>
        <taxon>Bacillati</taxon>
        <taxon>Actinomycetota</taxon>
        <taxon>Actinomycetes</taxon>
        <taxon>Mycobacteriales</taxon>
        <taxon>Corynebacteriaceae</taxon>
        <taxon>Corynebacterium</taxon>
    </lineage>
</organism>
<dbReference type="STRING" id="1200352.A606_09265"/>
<keyword evidence="1" id="KW-0805">Transcription regulation</keyword>
<proteinExistence type="predicted"/>
<dbReference type="Pfam" id="PF13305">
    <property type="entry name" value="TetR_C_33"/>
    <property type="match status" value="1"/>
</dbReference>
<dbReference type="Proteomes" id="UP000014809">
    <property type="component" value="Chromosome"/>
</dbReference>
<dbReference type="HOGENOM" id="CLU_069356_40_0_11"/>
<keyword evidence="7" id="KW-1185">Reference proteome</keyword>
<sequence length="193" mass="21383">MSTSRGDEYHHGNLRQALIDSAVDMLERGERFSLRGVAREVGVSQTAPYRHFSDRSRLESAVATEGFRALAVDLSVGGRMPERPEDLADFAVTYVRFALRRPRMFRLMFGDECDDGDDERVRAATTLREALAATLTSVYPDRTEASRNDLATGLWAAVHGLACLYLDGKLQSASDDLLEEQVRGAFGAVVPER</sequence>
<dbReference type="SUPFAM" id="SSF46689">
    <property type="entry name" value="Homeodomain-like"/>
    <property type="match status" value="1"/>
</dbReference>
<evidence type="ECO:0000313" key="7">
    <source>
        <dbReference type="Proteomes" id="UP000014809"/>
    </source>
</evidence>
<dbReference type="eggNOG" id="COG1309">
    <property type="taxonomic scope" value="Bacteria"/>
</dbReference>
<feature type="domain" description="HTH tetR-type" evidence="5">
    <location>
        <begin position="12"/>
        <end position="70"/>
    </location>
</feature>
<dbReference type="Gene3D" id="1.10.357.10">
    <property type="entry name" value="Tetracycline Repressor, domain 2"/>
    <property type="match status" value="1"/>
</dbReference>
<evidence type="ECO:0000256" key="4">
    <source>
        <dbReference type="PROSITE-ProRule" id="PRU00335"/>
    </source>
</evidence>
<name>S4XFZ5_9CORY</name>
<dbReference type="PROSITE" id="PS50977">
    <property type="entry name" value="HTH_TETR_2"/>
    <property type="match status" value="1"/>
</dbReference>
<evidence type="ECO:0000259" key="5">
    <source>
        <dbReference type="PROSITE" id="PS50977"/>
    </source>
</evidence>
<evidence type="ECO:0000256" key="3">
    <source>
        <dbReference type="ARBA" id="ARBA00023163"/>
    </source>
</evidence>
<evidence type="ECO:0000256" key="2">
    <source>
        <dbReference type="ARBA" id="ARBA00023125"/>
    </source>
</evidence>
<dbReference type="InterPro" id="IPR050109">
    <property type="entry name" value="HTH-type_TetR-like_transc_reg"/>
</dbReference>
<dbReference type="KEGG" id="cter:A606_09265"/>
<dbReference type="OrthoDB" id="3173376at2"/>
<evidence type="ECO:0000313" key="6">
    <source>
        <dbReference type="EMBL" id="AGP31494.1"/>
    </source>
</evidence>
<dbReference type="EMBL" id="CP003696">
    <property type="protein sequence ID" value="AGP31494.1"/>
    <property type="molecule type" value="Genomic_DNA"/>
</dbReference>
<evidence type="ECO:0000256" key="1">
    <source>
        <dbReference type="ARBA" id="ARBA00023015"/>
    </source>
</evidence>
<dbReference type="PANTHER" id="PTHR30055:SF234">
    <property type="entry name" value="HTH-TYPE TRANSCRIPTIONAL REGULATOR BETI"/>
    <property type="match status" value="1"/>
</dbReference>
<reference evidence="6 7" key="1">
    <citation type="submission" date="2012-06" db="EMBL/GenBank/DDBJ databases">
        <title>Complete genome sequence of Corynebacterium terpenotabidum Y-11 (=DSM 44721).</title>
        <authorList>
            <person name="Ruckert C."/>
            <person name="Albersmeier A."/>
            <person name="Al-Dilaimi A."/>
            <person name="Szczepanowski R."/>
            <person name="Kalinowski J."/>
        </authorList>
    </citation>
    <scope>NUCLEOTIDE SEQUENCE [LARGE SCALE GENOMIC DNA]</scope>
    <source>
        <strain evidence="6 7">Y-11</strain>
    </source>
</reference>
<dbReference type="InterPro" id="IPR036271">
    <property type="entry name" value="Tet_transcr_reg_TetR-rel_C_sf"/>
</dbReference>
<dbReference type="PATRIC" id="fig|1200352.3.peg.1883"/>
<dbReference type="InterPro" id="IPR025996">
    <property type="entry name" value="MT1864/Rv1816-like_C"/>
</dbReference>
<accession>S4XFZ5</accession>
<dbReference type="SUPFAM" id="SSF48498">
    <property type="entry name" value="Tetracyclin repressor-like, C-terminal domain"/>
    <property type="match status" value="1"/>
</dbReference>
<feature type="DNA-binding region" description="H-T-H motif" evidence="4">
    <location>
        <begin position="33"/>
        <end position="52"/>
    </location>
</feature>